<accession>A0A9D1HAU1</accession>
<reference evidence="1" key="2">
    <citation type="journal article" date="2021" name="PeerJ">
        <title>Extensive microbial diversity within the chicken gut microbiome revealed by metagenomics and culture.</title>
        <authorList>
            <person name="Gilroy R."/>
            <person name="Ravi A."/>
            <person name="Getino M."/>
            <person name="Pursley I."/>
            <person name="Horton D.L."/>
            <person name="Alikhan N.F."/>
            <person name="Baker D."/>
            <person name="Gharbi K."/>
            <person name="Hall N."/>
            <person name="Watson M."/>
            <person name="Adriaenssens E.M."/>
            <person name="Foster-Nyarko E."/>
            <person name="Jarju S."/>
            <person name="Secka A."/>
            <person name="Antonio M."/>
            <person name="Oren A."/>
            <person name="Chaudhuri R.R."/>
            <person name="La Ragione R."/>
            <person name="Hildebrand F."/>
            <person name="Pallen M.J."/>
        </authorList>
    </citation>
    <scope>NUCLEOTIDE SEQUENCE</scope>
    <source>
        <strain evidence="1">1383</strain>
    </source>
</reference>
<gene>
    <name evidence="1" type="ORF">IAC44_01750</name>
</gene>
<dbReference type="Proteomes" id="UP000824161">
    <property type="component" value="Unassembled WGS sequence"/>
</dbReference>
<organism evidence="1 2">
    <name type="scientific">Candidatus Merdimorpha stercoravium</name>
    <dbReference type="NCBI Taxonomy" id="2840863"/>
    <lineage>
        <taxon>Bacteria</taxon>
        <taxon>Pseudomonadati</taxon>
        <taxon>Bacteroidota</taxon>
        <taxon>Flavobacteriia</taxon>
        <taxon>Flavobacteriales</taxon>
        <taxon>Candidatus Merdimorpha</taxon>
    </lineage>
</organism>
<sequence>MTEKQARTSLERLQKELDRSIASAKRRIDAAYLEALRGSVALWDLEPGSPEYTRLDTQLRQKYQEQLTEVIEAAEKEYERRCVELFAEAIDGLPSRQESMAEFTARFSGAQSFAADKQLSIARSGGMLSQEVKLLNQLLKDSQVLAALGTVRNGKLTKGQVETLRKFLHDPQTASRLGIDLHRWRQTVYGRDTAAGDAAAYAGNTAEQNLIKGSYVLQNTMGREVPEILGYRIAVRATNTRGGRRTRDICDDYAGDYSKDFVFTGWHYNCRCSCHPLIYVGFLTPQLKAKGFIGIPSKTPITRMPPGVAASLTKNLEAYRQQFPALPQANFVEYRGQTRLLAEMSPEEQLGYYLERFRGDDFLKDVQSIDVALVDPADPEVLMDTRITDRRARFQISTRTASDGHNPAEDLLAAFRQSHTGVELTKEQLSAVSDITHEMVHTMSQDESFARLEQLYPQWRNDILDFNLYPESRQRRTLEMLTEWYAREIFPEVAARQGWSLPADYRNWIGTGYTNLVDNLNTFLQYVPDPQQFRTRIEEILRRGDKALAYRFFTQTIRESGALRNARSATTALNRMLDTEDPSVFEQYMEKNGQAAVSATKQAAVVQTAGQKATSTLAAKQVEQDLARLARNTDAAAKALDTGVEVVKKDALVALSDEAFLRVFSRMRTPALFLAPFGMATAAYNEQLENAGLPAEPVEPGNLFPGLERYISPTFYRDRFYLRGLAAGVVDGAINLVVELYRTGKGVIQYIGYRAASRLSYLPIWPDSIQKKLDEADKKYYEINLSAYQSGSDLIEFIDRYHTDILFRSLFQDQVLELLGDYFSRMEGFSGEQGYAHGRFVFDVAIMLLPGGNLKKLLDSWKRTKSFKLLDFLPAQYKNLLKATPSQKDLRVIEKVSGEVDFTKPIPVDAQAVSYPVRSLTVSEDILRSGQQVSRPPVQGSVWDNVLQQIYESSDRPALPGVPVRLALPPAPKDVKSYLPKTYGPPSATEAASSAVGTFQPFAQLSSVKLISLPQKGEANKLQSTAQGLIVNSDLDSDKLQTAFNKDMAPVYEGPYSPAMVPESVRQQLKEAMGNSSTADKDTDEFLNYSASIPQRKVVTRQMELYKATKTEWDSPKDSHYWMTKEQLIEALKSGKLESKTSLPPGSRARQYYIYKITPKQEELKEGIPIFESEIAPIQDGIYRTEGGLLQIYVPNMDKWTKPQRVMRLEM</sequence>
<dbReference type="AlphaFoldDB" id="A0A9D1HAU1"/>
<evidence type="ECO:0000313" key="2">
    <source>
        <dbReference type="Proteomes" id="UP000824161"/>
    </source>
</evidence>
<reference evidence="1" key="1">
    <citation type="submission" date="2020-10" db="EMBL/GenBank/DDBJ databases">
        <authorList>
            <person name="Gilroy R."/>
        </authorList>
    </citation>
    <scope>NUCLEOTIDE SEQUENCE</scope>
    <source>
        <strain evidence="1">1383</strain>
    </source>
</reference>
<proteinExistence type="predicted"/>
<name>A0A9D1HAU1_9FLAO</name>
<comment type="caution">
    <text evidence="1">The sequence shown here is derived from an EMBL/GenBank/DDBJ whole genome shotgun (WGS) entry which is preliminary data.</text>
</comment>
<protein>
    <submittedName>
        <fullName evidence="1">Uncharacterized protein</fullName>
    </submittedName>
</protein>
<dbReference type="EMBL" id="DVLY01000042">
    <property type="protein sequence ID" value="HIT97542.1"/>
    <property type="molecule type" value="Genomic_DNA"/>
</dbReference>
<evidence type="ECO:0000313" key="1">
    <source>
        <dbReference type="EMBL" id="HIT97542.1"/>
    </source>
</evidence>